<dbReference type="GO" id="GO:0006355">
    <property type="term" value="P:regulation of DNA-templated transcription"/>
    <property type="evidence" value="ECO:0007669"/>
    <property type="project" value="TreeGrafter"/>
</dbReference>
<evidence type="ECO:0000256" key="2">
    <source>
        <dbReference type="ARBA" id="ARBA00022553"/>
    </source>
</evidence>
<dbReference type="InterPro" id="IPR038367">
    <property type="entry name" value="PelD_GGDEF_sf"/>
</dbReference>
<keyword evidence="4" id="KW-0805">Transcription regulation</keyword>
<dbReference type="AlphaFoldDB" id="A0A938XZ78"/>
<dbReference type="InterPro" id="IPR001789">
    <property type="entry name" value="Sig_transdc_resp-reg_receiver"/>
</dbReference>
<keyword evidence="6" id="KW-0804">Transcription</keyword>
<dbReference type="GO" id="GO:0005829">
    <property type="term" value="C:cytosol"/>
    <property type="evidence" value="ECO:0007669"/>
    <property type="project" value="TreeGrafter"/>
</dbReference>
<comment type="function">
    <text evidence="7">May play the central regulatory role in sporulation. It may be an element of the effector pathway responsible for the activation of sporulation genes in response to nutritional stress. Spo0A may act in concert with spo0H (a sigma factor) to control the expression of some genes that are critical to the sporulation process.</text>
</comment>
<evidence type="ECO:0000256" key="8">
    <source>
        <dbReference type="PROSITE-ProRule" id="PRU00169"/>
    </source>
</evidence>
<dbReference type="GO" id="GO:0000156">
    <property type="term" value="F:phosphorelay response regulator activity"/>
    <property type="evidence" value="ECO:0007669"/>
    <property type="project" value="TreeGrafter"/>
</dbReference>
<dbReference type="SUPFAM" id="SSF52172">
    <property type="entry name" value="CheY-like"/>
    <property type="match status" value="1"/>
</dbReference>
<dbReference type="Proteomes" id="UP000774000">
    <property type="component" value="Unassembled WGS sequence"/>
</dbReference>
<feature type="modified residue" description="4-aspartylphosphate" evidence="8">
    <location>
        <position position="60"/>
    </location>
</feature>
<proteinExistence type="predicted"/>
<evidence type="ECO:0000256" key="4">
    <source>
        <dbReference type="ARBA" id="ARBA00023015"/>
    </source>
</evidence>
<dbReference type="SMART" id="SM00448">
    <property type="entry name" value="REC"/>
    <property type="match status" value="1"/>
</dbReference>
<dbReference type="GO" id="GO:0032993">
    <property type="term" value="C:protein-DNA complex"/>
    <property type="evidence" value="ECO:0007669"/>
    <property type="project" value="TreeGrafter"/>
</dbReference>
<evidence type="ECO:0000259" key="9">
    <source>
        <dbReference type="PROSITE" id="PS50110"/>
    </source>
</evidence>
<protein>
    <recommendedName>
        <fullName evidence="1">Stage 0 sporulation protein A homolog</fullName>
    </recommendedName>
</protein>
<dbReference type="PROSITE" id="PS50110">
    <property type="entry name" value="RESPONSE_REGULATORY"/>
    <property type="match status" value="1"/>
</dbReference>
<feature type="domain" description="Response regulatory" evidence="9">
    <location>
        <begin position="6"/>
        <end position="125"/>
    </location>
</feature>
<gene>
    <name evidence="10" type="ORF">JOC47_002884</name>
</gene>
<keyword evidence="2 8" id="KW-0597">Phosphoprotein</keyword>
<evidence type="ECO:0000256" key="6">
    <source>
        <dbReference type="ARBA" id="ARBA00023163"/>
    </source>
</evidence>
<organism evidence="10 11">
    <name type="scientific">Halanaerobacter jeridensis</name>
    <dbReference type="NCBI Taxonomy" id="706427"/>
    <lineage>
        <taxon>Bacteria</taxon>
        <taxon>Bacillati</taxon>
        <taxon>Bacillota</taxon>
        <taxon>Clostridia</taxon>
        <taxon>Halanaerobiales</taxon>
        <taxon>Halobacteroidaceae</taxon>
        <taxon>Halanaerobacter</taxon>
    </lineage>
</organism>
<dbReference type="CDD" id="cd00156">
    <property type="entry name" value="REC"/>
    <property type="match status" value="1"/>
</dbReference>
<dbReference type="InterPro" id="IPR039420">
    <property type="entry name" value="WalR-like"/>
</dbReference>
<sequence length="277" mass="32570">MPKLPNILIIDDSSFLRKSVGKLLSENEMNVFEAENLAQVRNNRFSGNKKLSDMDLVLLDIYLKGEKGFDILPYLRNEYPTLPVVILSMDDSKETVLRAFSLKANDYILKPFDEQKLIDKVNYYINLDEQCIINPRQCSVVERQPRDEFDYFQVDLSTEISRSLRSELSFSIVELSLKPEREGVINKEKLLNLIRDIDQLYSTKESNYLFLLPLTNREGVQKFINRLKEEFQTKFNLEYFDFINTITFPSDITKYVSKTRAVKYQQEILEKLQAEDR</sequence>
<dbReference type="Gene3D" id="3.30.70.2880">
    <property type="match status" value="1"/>
</dbReference>
<evidence type="ECO:0000256" key="1">
    <source>
        <dbReference type="ARBA" id="ARBA00018672"/>
    </source>
</evidence>
<evidence type="ECO:0000313" key="10">
    <source>
        <dbReference type="EMBL" id="MBM7558015.1"/>
    </source>
</evidence>
<dbReference type="EMBL" id="JAFBDQ010000022">
    <property type="protein sequence ID" value="MBM7558015.1"/>
    <property type="molecule type" value="Genomic_DNA"/>
</dbReference>
<dbReference type="RefSeq" id="WP_204702980.1">
    <property type="nucleotide sequence ID" value="NZ_JAFBDQ010000022.1"/>
</dbReference>
<name>A0A938XZ78_9FIRM</name>
<evidence type="ECO:0000256" key="5">
    <source>
        <dbReference type="ARBA" id="ARBA00023125"/>
    </source>
</evidence>
<comment type="caution">
    <text evidence="10">The sequence shown here is derived from an EMBL/GenBank/DDBJ whole genome shotgun (WGS) entry which is preliminary data.</text>
</comment>
<dbReference type="GO" id="GO:0000976">
    <property type="term" value="F:transcription cis-regulatory region binding"/>
    <property type="evidence" value="ECO:0007669"/>
    <property type="project" value="TreeGrafter"/>
</dbReference>
<keyword evidence="11" id="KW-1185">Reference proteome</keyword>
<evidence type="ECO:0000256" key="3">
    <source>
        <dbReference type="ARBA" id="ARBA00023012"/>
    </source>
</evidence>
<dbReference type="Pfam" id="PF00072">
    <property type="entry name" value="Response_reg"/>
    <property type="match status" value="1"/>
</dbReference>
<dbReference type="Gene3D" id="3.40.50.2300">
    <property type="match status" value="1"/>
</dbReference>
<reference evidence="10" key="1">
    <citation type="submission" date="2021-01" db="EMBL/GenBank/DDBJ databases">
        <title>Genomic Encyclopedia of Type Strains, Phase IV (KMG-IV): sequencing the most valuable type-strain genomes for metagenomic binning, comparative biology and taxonomic classification.</title>
        <authorList>
            <person name="Goeker M."/>
        </authorList>
    </citation>
    <scope>NUCLEOTIDE SEQUENCE</scope>
    <source>
        <strain evidence="10">DSM 23230</strain>
    </source>
</reference>
<evidence type="ECO:0000313" key="11">
    <source>
        <dbReference type="Proteomes" id="UP000774000"/>
    </source>
</evidence>
<keyword evidence="5 10" id="KW-0238">DNA-binding</keyword>
<dbReference type="InterPro" id="IPR011006">
    <property type="entry name" value="CheY-like_superfamily"/>
</dbReference>
<accession>A0A938XZ78</accession>
<dbReference type="PANTHER" id="PTHR48111:SF1">
    <property type="entry name" value="TWO-COMPONENT RESPONSE REGULATOR ORR33"/>
    <property type="match status" value="1"/>
</dbReference>
<dbReference type="PANTHER" id="PTHR48111">
    <property type="entry name" value="REGULATOR OF RPOS"/>
    <property type="match status" value="1"/>
</dbReference>
<evidence type="ECO:0000256" key="7">
    <source>
        <dbReference type="ARBA" id="ARBA00024867"/>
    </source>
</evidence>
<keyword evidence="3" id="KW-0902">Two-component regulatory system</keyword>